<evidence type="ECO:0000313" key="5">
    <source>
        <dbReference type="Proteomes" id="UP000233551"/>
    </source>
</evidence>
<proteinExistence type="predicted"/>
<dbReference type="Pfam" id="PF02739">
    <property type="entry name" value="5_3_exonuc_N"/>
    <property type="match status" value="1"/>
</dbReference>
<dbReference type="PANTHER" id="PTHR42646">
    <property type="entry name" value="FLAP ENDONUCLEASE XNI"/>
    <property type="match status" value="1"/>
</dbReference>
<dbReference type="SUPFAM" id="SSF47807">
    <property type="entry name" value="5' to 3' exonuclease, C-terminal subdomain"/>
    <property type="match status" value="1"/>
</dbReference>
<dbReference type="Gene3D" id="3.40.50.1010">
    <property type="entry name" value="5'-nuclease"/>
    <property type="match status" value="1"/>
</dbReference>
<dbReference type="Pfam" id="PF01367">
    <property type="entry name" value="5_3_exonuc"/>
    <property type="match status" value="1"/>
</dbReference>
<keyword evidence="5" id="KW-1185">Reference proteome</keyword>
<organism evidence="4 5">
    <name type="scientific">Punica granatum</name>
    <name type="common">Pomegranate</name>
    <dbReference type="NCBI Taxonomy" id="22663"/>
    <lineage>
        <taxon>Eukaryota</taxon>
        <taxon>Viridiplantae</taxon>
        <taxon>Streptophyta</taxon>
        <taxon>Embryophyta</taxon>
        <taxon>Tracheophyta</taxon>
        <taxon>Spermatophyta</taxon>
        <taxon>Magnoliopsida</taxon>
        <taxon>eudicotyledons</taxon>
        <taxon>Gunneridae</taxon>
        <taxon>Pentapetalae</taxon>
        <taxon>rosids</taxon>
        <taxon>malvids</taxon>
        <taxon>Myrtales</taxon>
        <taxon>Lythraceae</taxon>
        <taxon>Punica</taxon>
    </lineage>
</organism>
<feature type="domain" description="5'-3' exonuclease" evidence="3">
    <location>
        <begin position="86"/>
        <end position="295"/>
    </location>
</feature>
<keyword evidence="1" id="KW-0540">Nuclease</keyword>
<dbReference type="GO" id="GO:0017108">
    <property type="term" value="F:5'-flap endonuclease activity"/>
    <property type="evidence" value="ECO:0007669"/>
    <property type="project" value="InterPro"/>
</dbReference>
<dbReference type="EMBL" id="PGOL01001148">
    <property type="protein sequence ID" value="PKI60480.1"/>
    <property type="molecule type" value="Genomic_DNA"/>
</dbReference>
<dbReference type="FunFam" id="1.10.150.20:FF:000042">
    <property type="entry name" value="5'-3' exonuclease family protein"/>
    <property type="match status" value="1"/>
</dbReference>
<dbReference type="Proteomes" id="UP000233551">
    <property type="component" value="Unassembled WGS sequence"/>
</dbReference>
<reference evidence="4 5" key="1">
    <citation type="submission" date="2017-11" db="EMBL/GenBank/DDBJ databases">
        <title>De-novo sequencing of pomegranate (Punica granatum L.) genome.</title>
        <authorList>
            <person name="Akparov Z."/>
            <person name="Amiraslanov A."/>
            <person name="Hajiyeva S."/>
            <person name="Abbasov M."/>
            <person name="Kaur K."/>
            <person name="Hamwieh A."/>
            <person name="Solovyev V."/>
            <person name="Salamov A."/>
            <person name="Braich B."/>
            <person name="Kosarev P."/>
            <person name="Mahmoud A."/>
            <person name="Hajiyev E."/>
            <person name="Babayeva S."/>
            <person name="Izzatullayeva V."/>
            <person name="Mammadov A."/>
            <person name="Mammadov A."/>
            <person name="Sharifova S."/>
            <person name="Ojaghi J."/>
            <person name="Eynullazada K."/>
            <person name="Bayramov B."/>
            <person name="Abdulazimova A."/>
            <person name="Shahmuradov I."/>
        </authorList>
    </citation>
    <scope>NUCLEOTIDE SEQUENCE [LARGE SCALE GENOMIC DNA]</scope>
    <source>
        <strain evidence="5">cv. AG2017</strain>
        <tissue evidence="4">Leaf</tissue>
    </source>
</reference>
<comment type="caution">
    <text evidence="4">The sequence shown here is derived from an EMBL/GenBank/DDBJ whole genome shotgun (WGS) entry which is preliminary data.</text>
</comment>
<dbReference type="InterPro" id="IPR002421">
    <property type="entry name" value="5-3_exonuclease"/>
</dbReference>
<evidence type="ECO:0000259" key="3">
    <source>
        <dbReference type="SMART" id="SM00475"/>
    </source>
</evidence>
<dbReference type="GO" id="GO:0033567">
    <property type="term" value="P:DNA replication, Okazaki fragment processing"/>
    <property type="evidence" value="ECO:0007669"/>
    <property type="project" value="InterPro"/>
</dbReference>
<dbReference type="InterPro" id="IPR036279">
    <property type="entry name" value="5-3_exonuclease_C_sf"/>
</dbReference>
<dbReference type="InterPro" id="IPR029060">
    <property type="entry name" value="PIN-like_dom_sf"/>
</dbReference>
<dbReference type="Gene3D" id="1.10.150.20">
    <property type="entry name" value="5' to 3' exonuclease, C-terminal subdomain"/>
    <property type="match status" value="1"/>
</dbReference>
<evidence type="ECO:0000256" key="2">
    <source>
        <dbReference type="ARBA" id="ARBA00022801"/>
    </source>
</evidence>
<dbReference type="SUPFAM" id="SSF88723">
    <property type="entry name" value="PIN domain-like"/>
    <property type="match status" value="1"/>
</dbReference>
<dbReference type="STRING" id="22663.A0A2I0JX89"/>
<dbReference type="InterPro" id="IPR020046">
    <property type="entry name" value="5-3_exonucl_a-hlix_arch_N"/>
</dbReference>
<dbReference type="PANTHER" id="PTHR42646:SF4">
    <property type="entry name" value="5'-3' EXONUCLEASE FAMILY PROTEIN"/>
    <property type="match status" value="1"/>
</dbReference>
<sequence>MVEIAATTFAHVQISPGLVLRPTASSLPCKSQKIKSFELSTNQERWRIGRAPASAAGTGACNQTGPEQLLTRRELDRTKREKATAKRRVFFLDVNPLCYEGSTPSLRNFGHWVSLFLSEVSRCDPVIAVIQVEGHEADDVVATLVDQVLQKGYRVVIASPDKDFKQLISGDVQIVMPMPELGRWSFYTLKHYIAQYNCEPCSDLSLRCILGDDVDGVPGLQHLAPAFGRKTAVKLLKKHGSLENLLNAAAVRTVGKQYAQDALTKHADHLRRNYEVLALKRDVNVVLREELLAERNSCNDSVAWSDFFKLL</sequence>
<accession>A0A2I0JX89</accession>
<dbReference type="SMART" id="SM00475">
    <property type="entry name" value="53EXOc"/>
    <property type="match status" value="1"/>
</dbReference>
<dbReference type="InterPro" id="IPR038969">
    <property type="entry name" value="FEN"/>
</dbReference>
<keyword evidence="2" id="KW-0378">Hydrolase</keyword>
<dbReference type="InterPro" id="IPR020045">
    <property type="entry name" value="DNA_polI_H3TH"/>
</dbReference>
<protein>
    <recommendedName>
        <fullName evidence="3">5'-3' exonuclease domain-containing protein</fullName>
    </recommendedName>
</protein>
<dbReference type="AlphaFoldDB" id="A0A2I0JX89"/>
<gene>
    <name evidence="4" type="ORF">CRG98_019134</name>
</gene>
<name>A0A2I0JX89_PUNGR</name>
<evidence type="ECO:0000313" key="4">
    <source>
        <dbReference type="EMBL" id="PKI60480.1"/>
    </source>
</evidence>
<dbReference type="GO" id="GO:0003677">
    <property type="term" value="F:DNA binding"/>
    <property type="evidence" value="ECO:0007669"/>
    <property type="project" value="InterPro"/>
</dbReference>
<evidence type="ECO:0000256" key="1">
    <source>
        <dbReference type="ARBA" id="ARBA00022722"/>
    </source>
</evidence>
<dbReference type="GO" id="GO:0008409">
    <property type="term" value="F:5'-3' exonuclease activity"/>
    <property type="evidence" value="ECO:0007669"/>
    <property type="project" value="InterPro"/>
</dbReference>